<name>A0A3B0CIL2_9BACL</name>
<sequence length="448" mass="49901">MAETNIAPIAKGIAIGIIGPEPLVEKMNHCLKGFPSFDPITRAYSLEDEAPELARELMDHVEVLLFSGPVPYRLAVERLSFKIPVHYVRLSGTGLYRALYRIGRRNGLTELSVDTLSKQSLEQAFRELGETYQGTVHYPGSEFESKEALIDFHAEQYRLGKAKAALTSVGSVSAALSELGIPNEWVLPTDQDIIVALERSLLSSETRRSKESQIVVGFIHVDEFDRLAKKKTSEHEVQRLKLDIHRMLLGYVESLDGHLTHLGGNEYLFITTRGIFERETGGYKSIPLARVVEKYYGLSLSIGIGFGRSANEAGTHARLALRNSKESGGDICFIVREDKSVIGPLEMTQPHEYDLSLIDANLLKRAEEAGLTSGYLSKLVAHVTRFGKTDYTAQELANVLDVTVRSTHRFLLAWLDSGLIDIIGEEKGKSKGRPKQIYRLSFLSELVR</sequence>
<keyword evidence="2" id="KW-1185">Reference proteome</keyword>
<evidence type="ECO:0000313" key="1">
    <source>
        <dbReference type="EMBL" id="RKN85203.1"/>
    </source>
</evidence>
<accession>A0A3B0CIL2</accession>
<evidence type="ECO:0008006" key="3">
    <source>
        <dbReference type="Google" id="ProtNLM"/>
    </source>
</evidence>
<dbReference type="Proteomes" id="UP000282311">
    <property type="component" value="Unassembled WGS sequence"/>
</dbReference>
<dbReference type="InterPro" id="IPR043128">
    <property type="entry name" value="Rev_trsase/Diguanyl_cyclase"/>
</dbReference>
<dbReference type="OrthoDB" id="4986073at2"/>
<protein>
    <recommendedName>
        <fullName evidence="3">GGDEF domain-containing protein</fullName>
    </recommendedName>
</protein>
<gene>
    <name evidence="1" type="ORF">D7M11_08935</name>
</gene>
<organism evidence="1 2">
    <name type="scientific">Paenibacillus ginsengarvi</name>
    <dbReference type="NCBI Taxonomy" id="400777"/>
    <lineage>
        <taxon>Bacteria</taxon>
        <taxon>Bacillati</taxon>
        <taxon>Bacillota</taxon>
        <taxon>Bacilli</taxon>
        <taxon>Bacillales</taxon>
        <taxon>Paenibacillaceae</taxon>
        <taxon>Paenibacillus</taxon>
    </lineage>
</organism>
<dbReference type="RefSeq" id="WP_120746855.1">
    <property type="nucleotide sequence ID" value="NZ_RBAH01000005.1"/>
</dbReference>
<dbReference type="Gene3D" id="3.30.70.270">
    <property type="match status" value="1"/>
</dbReference>
<proteinExistence type="predicted"/>
<comment type="caution">
    <text evidence="1">The sequence shown here is derived from an EMBL/GenBank/DDBJ whole genome shotgun (WGS) entry which is preliminary data.</text>
</comment>
<dbReference type="AlphaFoldDB" id="A0A3B0CIL2"/>
<dbReference type="EMBL" id="RBAH01000005">
    <property type="protein sequence ID" value="RKN85203.1"/>
    <property type="molecule type" value="Genomic_DNA"/>
</dbReference>
<evidence type="ECO:0000313" key="2">
    <source>
        <dbReference type="Proteomes" id="UP000282311"/>
    </source>
</evidence>
<reference evidence="1 2" key="1">
    <citation type="journal article" date="2007" name="Int. J. Syst. Evol. Microbiol.">
        <title>Paenibacillus ginsengarvi sp. nov., isolated from soil from ginseng cultivation.</title>
        <authorList>
            <person name="Yoon M.H."/>
            <person name="Ten L.N."/>
            <person name="Im W.T."/>
        </authorList>
    </citation>
    <scope>NUCLEOTIDE SEQUENCE [LARGE SCALE GENOMIC DNA]</scope>
    <source>
        <strain evidence="1 2">KCTC 13059</strain>
    </source>
</reference>